<dbReference type="PANTHER" id="PTHR47331">
    <property type="entry name" value="PHD-TYPE DOMAIN-CONTAINING PROTEIN"/>
    <property type="match status" value="1"/>
</dbReference>
<dbReference type="Pfam" id="PF03564">
    <property type="entry name" value="DUF1759"/>
    <property type="match status" value="1"/>
</dbReference>
<dbReference type="PANTHER" id="PTHR47331:SF1">
    <property type="entry name" value="GAG-LIKE PROTEIN"/>
    <property type="match status" value="1"/>
</dbReference>
<feature type="coiled-coil region" evidence="1">
    <location>
        <begin position="290"/>
        <end position="317"/>
    </location>
</feature>
<dbReference type="EMBL" id="JAJSOF020000043">
    <property type="protein sequence ID" value="KAJ4425439.1"/>
    <property type="molecule type" value="Genomic_DNA"/>
</dbReference>
<proteinExistence type="predicted"/>
<evidence type="ECO:0000313" key="3">
    <source>
        <dbReference type="Proteomes" id="UP001148838"/>
    </source>
</evidence>
<sequence>MIGKVGGYRSYNPVFPSNSLQSTSTSYNSEFPPSGVAVNFKDCNPVRLSSRPVNVRSLTKQTAESKLGLIKVKYERLDSILLKYEESQVQLEMIGDKEHSEDRIEFEEQYDRVKSRFLTIMESRNNVAQDSNQPIVEGKIKLPIISLPSFNGDYRIWLNFRDTFSSLIVKNSDLAEAQKMHYSLSALKGEPHKLVENLTICDVNFRIAWDMVYQRYNNEKLIASKHAIAILSLPTISKESHGDLRSLVSQVKSNMNALEALPLEVPLHEILLLQLILEKIDTQSRREWELSCADRNMSTLKELLDFLEHKYQALETIKSMTPIPEYRVKFDRGREASKALIMTQPICYYCNQWRSLYNCQAFSCSSMQEKNNCVLKHRLCWNCLRSQHLVKDCRARTCEAPYTSTSKPDSRDTTEGVHDYTTNMSQHQEWSKVTCIVVDSDRNGEECARRLATM</sequence>
<evidence type="ECO:0008006" key="4">
    <source>
        <dbReference type="Google" id="ProtNLM"/>
    </source>
</evidence>
<dbReference type="InterPro" id="IPR005312">
    <property type="entry name" value="DUF1759"/>
</dbReference>
<accession>A0ABQ8RUN3</accession>
<reference evidence="2 3" key="1">
    <citation type="journal article" date="2022" name="Allergy">
        <title>Genome assembly and annotation of Periplaneta americana reveal a comprehensive cockroach allergen profile.</title>
        <authorList>
            <person name="Wang L."/>
            <person name="Xiong Q."/>
            <person name="Saelim N."/>
            <person name="Wang L."/>
            <person name="Nong W."/>
            <person name="Wan A.T."/>
            <person name="Shi M."/>
            <person name="Liu X."/>
            <person name="Cao Q."/>
            <person name="Hui J.H.L."/>
            <person name="Sookrung N."/>
            <person name="Leung T.F."/>
            <person name="Tungtrongchitr A."/>
            <person name="Tsui S.K.W."/>
        </authorList>
    </citation>
    <scope>NUCLEOTIDE SEQUENCE [LARGE SCALE GENOMIC DNA]</scope>
    <source>
        <strain evidence="2">PWHHKU_190912</strain>
    </source>
</reference>
<protein>
    <recommendedName>
        <fullName evidence="4">CCHC-type domain-containing protein</fullName>
    </recommendedName>
</protein>
<gene>
    <name evidence="2" type="ORF">ANN_28054</name>
</gene>
<evidence type="ECO:0000313" key="2">
    <source>
        <dbReference type="EMBL" id="KAJ4425439.1"/>
    </source>
</evidence>
<evidence type="ECO:0000256" key="1">
    <source>
        <dbReference type="SAM" id="Coils"/>
    </source>
</evidence>
<name>A0ABQ8RUN3_PERAM</name>
<organism evidence="2 3">
    <name type="scientific">Periplaneta americana</name>
    <name type="common">American cockroach</name>
    <name type="synonym">Blatta americana</name>
    <dbReference type="NCBI Taxonomy" id="6978"/>
    <lineage>
        <taxon>Eukaryota</taxon>
        <taxon>Metazoa</taxon>
        <taxon>Ecdysozoa</taxon>
        <taxon>Arthropoda</taxon>
        <taxon>Hexapoda</taxon>
        <taxon>Insecta</taxon>
        <taxon>Pterygota</taxon>
        <taxon>Neoptera</taxon>
        <taxon>Polyneoptera</taxon>
        <taxon>Dictyoptera</taxon>
        <taxon>Blattodea</taxon>
        <taxon>Blattoidea</taxon>
        <taxon>Blattidae</taxon>
        <taxon>Blattinae</taxon>
        <taxon>Periplaneta</taxon>
    </lineage>
</organism>
<keyword evidence="3" id="KW-1185">Reference proteome</keyword>
<keyword evidence="1" id="KW-0175">Coiled coil</keyword>
<dbReference type="Proteomes" id="UP001148838">
    <property type="component" value="Unassembled WGS sequence"/>
</dbReference>
<comment type="caution">
    <text evidence="2">The sequence shown here is derived from an EMBL/GenBank/DDBJ whole genome shotgun (WGS) entry which is preliminary data.</text>
</comment>